<dbReference type="EMBL" id="JADOUF010000001">
    <property type="protein sequence ID" value="MBG6140750.1"/>
    <property type="molecule type" value="Genomic_DNA"/>
</dbReference>
<keyword evidence="3" id="KW-1185">Reference proteome</keyword>
<dbReference type="RefSeq" id="WP_231399029.1">
    <property type="nucleotide sequence ID" value="NZ_BONS01000019.1"/>
</dbReference>
<gene>
    <name evidence="2" type="ORF">IW245_006944</name>
</gene>
<dbReference type="AlphaFoldDB" id="A0A8J7GWR6"/>
<keyword evidence="1" id="KW-1133">Transmembrane helix</keyword>
<organism evidence="2 3">
    <name type="scientific">Longispora fulva</name>
    <dbReference type="NCBI Taxonomy" id="619741"/>
    <lineage>
        <taxon>Bacteria</taxon>
        <taxon>Bacillati</taxon>
        <taxon>Actinomycetota</taxon>
        <taxon>Actinomycetes</taxon>
        <taxon>Micromonosporales</taxon>
        <taxon>Micromonosporaceae</taxon>
        <taxon>Longispora</taxon>
    </lineage>
</organism>
<comment type="caution">
    <text evidence="2">The sequence shown here is derived from an EMBL/GenBank/DDBJ whole genome shotgun (WGS) entry which is preliminary data.</text>
</comment>
<keyword evidence="1" id="KW-0812">Transmembrane</keyword>
<name>A0A8J7GWR6_9ACTN</name>
<protein>
    <submittedName>
        <fullName evidence="2">Uncharacterized protein</fullName>
    </submittedName>
</protein>
<reference evidence="2" key="1">
    <citation type="submission" date="2020-11" db="EMBL/GenBank/DDBJ databases">
        <title>Sequencing the genomes of 1000 actinobacteria strains.</title>
        <authorList>
            <person name="Klenk H.-P."/>
        </authorList>
    </citation>
    <scope>NUCLEOTIDE SEQUENCE</scope>
    <source>
        <strain evidence="2">DSM 45356</strain>
    </source>
</reference>
<keyword evidence="1" id="KW-0472">Membrane</keyword>
<sequence length="89" mass="9310">MFGYSMNTVLFVVGGALGVVALVYAIVYGASSRQAKRYRPGRSFEFAPVWFLAQPELLVTGQKSSAQLPALTGVQPAAAGTKGGASGKW</sequence>
<evidence type="ECO:0000256" key="1">
    <source>
        <dbReference type="SAM" id="Phobius"/>
    </source>
</evidence>
<feature type="transmembrane region" description="Helical" evidence="1">
    <location>
        <begin position="6"/>
        <end position="30"/>
    </location>
</feature>
<dbReference type="Proteomes" id="UP000622552">
    <property type="component" value="Unassembled WGS sequence"/>
</dbReference>
<evidence type="ECO:0000313" key="3">
    <source>
        <dbReference type="Proteomes" id="UP000622552"/>
    </source>
</evidence>
<evidence type="ECO:0000313" key="2">
    <source>
        <dbReference type="EMBL" id="MBG6140750.1"/>
    </source>
</evidence>
<accession>A0A8J7GWR6</accession>
<proteinExistence type="predicted"/>